<name>A0A0G4FNC8_9ALVE</name>
<dbReference type="CDD" id="cd03426">
    <property type="entry name" value="NUDIX_CoAse_Nudt7"/>
    <property type="match status" value="1"/>
</dbReference>
<evidence type="ECO:0000259" key="8">
    <source>
        <dbReference type="PROSITE" id="PS51462"/>
    </source>
</evidence>
<evidence type="ECO:0000256" key="5">
    <source>
        <dbReference type="ARBA" id="ARBA00022842"/>
    </source>
</evidence>
<dbReference type="GO" id="GO:0046872">
    <property type="term" value="F:metal ion binding"/>
    <property type="evidence" value="ECO:0007669"/>
    <property type="project" value="UniProtKB-KW"/>
</dbReference>
<dbReference type="EMBL" id="CDMZ01000492">
    <property type="protein sequence ID" value="CEM15520.1"/>
    <property type="molecule type" value="Genomic_DNA"/>
</dbReference>
<feature type="domain" description="Nudix hydrolase" evidence="8">
    <location>
        <begin position="69"/>
        <end position="206"/>
    </location>
</feature>
<dbReference type="InterPro" id="IPR045121">
    <property type="entry name" value="CoAse"/>
</dbReference>
<dbReference type="InterPro" id="IPR000086">
    <property type="entry name" value="NUDIX_hydrolase_dom"/>
</dbReference>
<dbReference type="Gene3D" id="3.90.79.10">
    <property type="entry name" value="Nucleoside Triphosphate Pyrophosphohydrolase"/>
    <property type="match status" value="1"/>
</dbReference>
<keyword evidence="5" id="KW-0460">Magnesium</keyword>
<dbReference type="Pfam" id="PF00293">
    <property type="entry name" value="NUDIX"/>
    <property type="match status" value="1"/>
</dbReference>
<feature type="compositionally biased region" description="Polar residues" evidence="7">
    <location>
        <begin position="412"/>
        <end position="421"/>
    </location>
</feature>
<accession>A0A0G4FNC8</accession>
<dbReference type="GO" id="GO:0010945">
    <property type="term" value="F:coenzyme A diphosphatase activity"/>
    <property type="evidence" value="ECO:0007669"/>
    <property type="project" value="InterPro"/>
</dbReference>
<comment type="cofactor">
    <cofactor evidence="1">
        <name>Mn(2+)</name>
        <dbReference type="ChEBI" id="CHEBI:29035"/>
    </cofactor>
</comment>
<dbReference type="InterPro" id="IPR015797">
    <property type="entry name" value="NUDIX_hydrolase-like_dom_sf"/>
</dbReference>
<keyword evidence="4" id="KW-0378">Hydrolase</keyword>
<organism evidence="9">
    <name type="scientific">Chromera velia CCMP2878</name>
    <dbReference type="NCBI Taxonomy" id="1169474"/>
    <lineage>
        <taxon>Eukaryota</taxon>
        <taxon>Sar</taxon>
        <taxon>Alveolata</taxon>
        <taxon>Colpodellida</taxon>
        <taxon>Chromeraceae</taxon>
        <taxon>Chromera</taxon>
    </lineage>
</organism>
<evidence type="ECO:0000256" key="2">
    <source>
        <dbReference type="ARBA" id="ARBA00001946"/>
    </source>
</evidence>
<comment type="cofactor">
    <cofactor evidence="2">
        <name>Mg(2+)</name>
        <dbReference type="ChEBI" id="CHEBI:18420"/>
    </cofactor>
</comment>
<feature type="compositionally biased region" description="Low complexity" evidence="7">
    <location>
        <begin position="390"/>
        <end position="407"/>
    </location>
</feature>
<protein>
    <recommendedName>
        <fullName evidence="8">Nudix hydrolase domain-containing protein</fullName>
    </recommendedName>
</protein>
<dbReference type="PROSITE" id="PS00893">
    <property type="entry name" value="NUDIX_BOX"/>
    <property type="match status" value="1"/>
</dbReference>
<keyword evidence="6" id="KW-0464">Manganese</keyword>
<feature type="region of interest" description="Disordered" evidence="7">
    <location>
        <begin position="1"/>
        <end position="20"/>
    </location>
</feature>
<keyword evidence="3" id="KW-0479">Metal-binding</keyword>
<evidence type="ECO:0000256" key="1">
    <source>
        <dbReference type="ARBA" id="ARBA00001936"/>
    </source>
</evidence>
<dbReference type="AlphaFoldDB" id="A0A0G4FNC8"/>
<dbReference type="PROSITE" id="PS51462">
    <property type="entry name" value="NUDIX"/>
    <property type="match status" value="1"/>
</dbReference>
<dbReference type="PANTHER" id="PTHR12992">
    <property type="entry name" value="NUDIX HYDROLASE"/>
    <property type="match status" value="1"/>
</dbReference>
<feature type="compositionally biased region" description="Polar residues" evidence="7">
    <location>
        <begin position="359"/>
        <end position="375"/>
    </location>
</feature>
<evidence type="ECO:0000256" key="6">
    <source>
        <dbReference type="ARBA" id="ARBA00023211"/>
    </source>
</evidence>
<dbReference type="InterPro" id="IPR020084">
    <property type="entry name" value="NUDIX_hydrolase_CS"/>
</dbReference>
<evidence type="ECO:0000256" key="4">
    <source>
        <dbReference type="ARBA" id="ARBA00022801"/>
    </source>
</evidence>
<evidence type="ECO:0000313" key="9">
    <source>
        <dbReference type="EMBL" id="CEM15520.1"/>
    </source>
</evidence>
<dbReference type="SUPFAM" id="SSF55811">
    <property type="entry name" value="Nudix"/>
    <property type="match status" value="1"/>
</dbReference>
<evidence type="ECO:0000256" key="7">
    <source>
        <dbReference type="SAM" id="MobiDB-lite"/>
    </source>
</evidence>
<evidence type="ECO:0000256" key="3">
    <source>
        <dbReference type="ARBA" id="ARBA00022723"/>
    </source>
</evidence>
<gene>
    <name evidence="9" type="ORF">Cvel_17839</name>
</gene>
<dbReference type="PANTHER" id="PTHR12992:SF11">
    <property type="entry name" value="MITOCHONDRIAL COENZYME A DIPHOSPHATASE NUDT8"/>
    <property type="match status" value="1"/>
</dbReference>
<proteinExistence type="predicted"/>
<reference evidence="9" key="1">
    <citation type="submission" date="2014-11" db="EMBL/GenBank/DDBJ databases">
        <authorList>
            <person name="Otto D Thomas"/>
            <person name="Naeem Raeece"/>
        </authorList>
    </citation>
    <scope>NUCLEOTIDE SEQUENCE</scope>
</reference>
<feature type="region of interest" description="Disordered" evidence="7">
    <location>
        <begin position="316"/>
        <end position="422"/>
    </location>
</feature>
<dbReference type="VEuPathDB" id="CryptoDB:Cvel_17839"/>
<sequence length="447" mass="48250">MEESRRRQGNGNRTLNGTDGMHLPKVLRQAFKWTPEHLTGLQGVCGRYGGCIPFMHDRKGEWQFDKSRRRQAAVLVPLCNRNGEASVLFTVRSSKVRTHKRQVSFPGGHLEPGESGKDAALRETGEELGTGFLKGMEIVGRCDEVEAVTGTIVHPYLGVMCEDLGDLRRLDPSADEVDEVFTLSLTQLTDPRCYTMETVVRGKAAYRIPCWRAGPAPVWGLTAFILFGVLRRLIIPFLETLSVSGEGEAAAELQSPGECSSADVLVAASPSIFPVPSDEERFRLLHPLLSGVPAPASTVKKAQSSQTREVALQLPGAPANEPAVSEGPGNLDAAGEGTEARQDDGTVTTMPSKVCYETAVSSETPQGQSERTGSSGAIEGHGWHLQHEVSGSSSESPPGGQSAGGSPFQKVQVRNTTNTLLGQRKLRHTFHNNATSNKRKETFQANL</sequence>